<evidence type="ECO:0000256" key="1">
    <source>
        <dbReference type="ARBA" id="ARBA00022734"/>
    </source>
</evidence>
<accession>A0A1X7UKR2</accession>
<protein>
    <recommendedName>
        <fullName evidence="2">Galectin</fullName>
    </recommendedName>
</protein>
<dbReference type="OrthoDB" id="6251307at2759"/>
<feature type="chain" id="PRO_5010867177" description="Galectin" evidence="3">
    <location>
        <begin position="20"/>
        <end position="151"/>
    </location>
</feature>
<feature type="signal peptide" evidence="3">
    <location>
        <begin position="1"/>
        <end position="19"/>
    </location>
</feature>
<dbReference type="Gene3D" id="2.60.120.200">
    <property type="match status" value="1"/>
</dbReference>
<keyword evidence="3" id="KW-0732">Signal</keyword>
<evidence type="ECO:0000256" key="3">
    <source>
        <dbReference type="SAM" id="SignalP"/>
    </source>
</evidence>
<dbReference type="Pfam" id="PF00337">
    <property type="entry name" value="Gal-bind_lectin"/>
    <property type="match status" value="1"/>
</dbReference>
<sequence>MCSSVLFLFSALIIFSASGARVYQEKHRSQFAIDDMENKLDEQDQNQTQEMTKREASVVNITVGTFGLESILVPDFAVGRSVEVRFITPSTGRFTMDLVDASYNVILHVNPRWDTRVFALFTYYNKCWEGGESPSGFDFSSGVPMTIRVEA</sequence>
<dbReference type="PROSITE" id="PS51304">
    <property type="entry name" value="GALECTIN"/>
    <property type="match status" value="1"/>
</dbReference>
<dbReference type="SUPFAM" id="SSF49899">
    <property type="entry name" value="Concanavalin A-like lectins/glucanases"/>
    <property type="match status" value="1"/>
</dbReference>
<dbReference type="GO" id="GO:0030246">
    <property type="term" value="F:carbohydrate binding"/>
    <property type="evidence" value="ECO:0007669"/>
    <property type="project" value="UniProtKB-UniRule"/>
</dbReference>
<reference evidence="5" key="1">
    <citation type="submission" date="2017-05" db="UniProtKB">
        <authorList>
            <consortium name="EnsemblMetazoa"/>
        </authorList>
    </citation>
    <scope>IDENTIFICATION</scope>
</reference>
<name>A0A1X7UKR2_AMPQE</name>
<feature type="domain" description="Galectin" evidence="4">
    <location>
        <begin position="68"/>
        <end position="151"/>
    </location>
</feature>
<evidence type="ECO:0000256" key="2">
    <source>
        <dbReference type="RuleBase" id="RU102079"/>
    </source>
</evidence>
<evidence type="ECO:0000259" key="4">
    <source>
        <dbReference type="PROSITE" id="PS51304"/>
    </source>
</evidence>
<dbReference type="InParanoid" id="A0A1X7UKR2"/>
<keyword evidence="1 2" id="KW-0430">Lectin</keyword>
<dbReference type="AlphaFoldDB" id="A0A1X7UKR2"/>
<dbReference type="InterPro" id="IPR001079">
    <property type="entry name" value="Galectin_CRD"/>
</dbReference>
<evidence type="ECO:0000313" key="5">
    <source>
        <dbReference type="EnsemblMetazoa" id="Aqu2.1.28565_001"/>
    </source>
</evidence>
<dbReference type="InterPro" id="IPR013320">
    <property type="entry name" value="ConA-like_dom_sf"/>
</dbReference>
<proteinExistence type="predicted"/>
<dbReference type="EnsemblMetazoa" id="Aqu2.1.28565_001">
    <property type="protein sequence ID" value="Aqu2.1.28565_001"/>
    <property type="gene ID" value="Aqu2.1.28565"/>
</dbReference>
<organism evidence="5">
    <name type="scientific">Amphimedon queenslandica</name>
    <name type="common">Sponge</name>
    <dbReference type="NCBI Taxonomy" id="400682"/>
    <lineage>
        <taxon>Eukaryota</taxon>
        <taxon>Metazoa</taxon>
        <taxon>Porifera</taxon>
        <taxon>Demospongiae</taxon>
        <taxon>Heteroscleromorpha</taxon>
        <taxon>Haplosclerida</taxon>
        <taxon>Niphatidae</taxon>
        <taxon>Amphimedon</taxon>
    </lineage>
</organism>